<evidence type="ECO:0000259" key="9">
    <source>
        <dbReference type="Pfam" id="PF00326"/>
    </source>
</evidence>
<gene>
    <name evidence="11" type="ORF">BN7_3813</name>
</gene>
<dbReference type="FunCoup" id="K0KQ09">
    <property type="interactions" value="314"/>
</dbReference>
<evidence type="ECO:0000256" key="4">
    <source>
        <dbReference type="ARBA" id="ARBA00022801"/>
    </source>
</evidence>
<keyword evidence="8" id="KW-0472">Membrane</keyword>
<dbReference type="FunFam" id="3.40.50.1820:FF:000003">
    <property type="entry name" value="Dipeptidyl peptidase 4"/>
    <property type="match status" value="1"/>
</dbReference>
<keyword evidence="3" id="KW-0645">Protease</keyword>
<keyword evidence="4" id="KW-0378">Hydrolase</keyword>
<dbReference type="Pfam" id="PF00326">
    <property type="entry name" value="Peptidase_S9"/>
    <property type="match status" value="1"/>
</dbReference>
<dbReference type="PANTHER" id="PTHR11731">
    <property type="entry name" value="PROTEASE FAMILY S9B,C DIPEPTIDYL-PEPTIDASE IV-RELATED"/>
    <property type="match status" value="1"/>
</dbReference>
<feature type="compositionally biased region" description="Low complexity" evidence="7">
    <location>
        <begin position="38"/>
        <end position="61"/>
    </location>
</feature>
<reference evidence="11 12" key="1">
    <citation type="journal article" date="2012" name="Eukaryot. Cell">
        <title>Draft genome sequence of Wickerhamomyces ciferrii NRRL Y-1031 F-60-10.</title>
        <authorList>
            <person name="Schneider J."/>
            <person name="Andrea H."/>
            <person name="Blom J."/>
            <person name="Jaenicke S."/>
            <person name="Ruckert C."/>
            <person name="Schorsch C."/>
            <person name="Szczepanowski R."/>
            <person name="Farwick M."/>
            <person name="Goesmann A."/>
            <person name="Puhler A."/>
            <person name="Schaffer S."/>
            <person name="Tauch A."/>
            <person name="Kohler T."/>
            <person name="Brinkrolf K."/>
        </authorList>
    </citation>
    <scope>NUCLEOTIDE SEQUENCE [LARGE SCALE GENOMIC DNA]</scope>
    <source>
        <strain evidence="12">ATCC 14091 / BCRC 22168 / CBS 111 / JCM 3599 / NBRC 0793 / NRRL Y-1031 F-60-10</strain>
    </source>
</reference>
<dbReference type="Gene3D" id="2.140.10.30">
    <property type="entry name" value="Dipeptidylpeptidase IV, N-terminal domain"/>
    <property type="match status" value="1"/>
</dbReference>
<evidence type="ECO:0000256" key="8">
    <source>
        <dbReference type="SAM" id="Phobius"/>
    </source>
</evidence>
<dbReference type="AlphaFoldDB" id="K0KQ09"/>
<dbReference type="InterPro" id="IPR029058">
    <property type="entry name" value="AB_hydrolase_fold"/>
</dbReference>
<dbReference type="Proteomes" id="UP000009328">
    <property type="component" value="Unassembled WGS sequence"/>
</dbReference>
<dbReference type="Pfam" id="PF00930">
    <property type="entry name" value="DPPIV_N"/>
    <property type="match status" value="1"/>
</dbReference>
<dbReference type="MEROPS" id="S09.005"/>
<sequence>MGLLSDKKQESYELVDSSQFNDIDLERGEGQSQDHQPEQTQSRVSSESTRSTSRSSINSQTSELLQGINRYTDINDEAEDFTSSSGYLNANKGGVRRKLWISVIFAAVVALWVVGLFGYSVGAKKSNYHYTPSKTSNQSSISTSTTRLKIPTRTALPLVEYDIHKERDPLPTESIVGDIIIEPIDFLDSGSLNITKDEDEGIYLSSENRAFILKKSSDRQFQQVLYDQDKFSHDNHEHEISDFKPSYTVKYAIVGTNKEAEFRHSGKSLYWLYNIELKTFQPLSKDGKESKLSLAIWSPKFNYISFVQDNNLYVYDVKTSNVKQISTDGKSDILNGKTDWVYEEEVLATDSAIWWSPDESNLIYMRTDDTKVKDHDLEFFIEDDQFPKVEKLKYPKPGGANPLVSLHNYNIHTGENKEVDRSGSTLGDDFVIYGCQWLDSENFIVRETNRESKILNYRHLSSRTGKTSIIHTVDALKEYNGWIEKFSDMVPISKNEKFGRSNLGFIDTIVVDGYNHLGLFEITDGKAKVIPLTKGDWETTSGALAYDQEQNKIFFTANRRSSFENHLYSVDIGNQNMTSLTDTNQLGYYTVSFSPTSRHNVITKDGPELPLMYGKDRLHKRASVHNFFGEDISYHKVKVDEDEDGNPVTVNVVEVLPKGFKPNGTHPLLVNVYGGPGSKKVSSKFQISFEDTVGLKTNAVILYIDPRGTGGQGWKYRSWANGHIGYWEPRDITEVTREWIDSRPYIDEDQTAIWGWSYGGFSTLKTLEFDGGNVFKYGMAVAPVTDWTLYDSIYTERYMGQPKDNEVGYHESRVNNVYAFKDVKRFLVMHGTGDDNVHVQNSLRLFDKFNLASVANFDMKVYPDSNHNIDFHNANAIVYKKLETWLVNAFEGHFDNLIYA</sequence>
<dbReference type="InterPro" id="IPR050278">
    <property type="entry name" value="Serine_Prot_S9B/DPPIV"/>
</dbReference>
<feature type="compositionally biased region" description="Basic and acidic residues" evidence="7">
    <location>
        <begin position="1"/>
        <end position="11"/>
    </location>
</feature>
<dbReference type="InterPro" id="IPR001375">
    <property type="entry name" value="Peptidase_S9_cat"/>
</dbReference>
<dbReference type="GO" id="GO:0008239">
    <property type="term" value="F:dipeptidyl-peptidase activity"/>
    <property type="evidence" value="ECO:0007669"/>
    <property type="project" value="TreeGrafter"/>
</dbReference>
<dbReference type="GO" id="GO:0004177">
    <property type="term" value="F:aminopeptidase activity"/>
    <property type="evidence" value="ECO:0007669"/>
    <property type="project" value="UniProtKB-KW"/>
</dbReference>
<protein>
    <submittedName>
        <fullName evidence="11">Uncharacterized protein</fullName>
    </submittedName>
</protein>
<proteinExistence type="inferred from homology"/>
<evidence type="ECO:0000256" key="7">
    <source>
        <dbReference type="SAM" id="MobiDB-lite"/>
    </source>
</evidence>
<keyword evidence="8" id="KW-0812">Transmembrane</keyword>
<dbReference type="GO" id="GO:0005886">
    <property type="term" value="C:plasma membrane"/>
    <property type="evidence" value="ECO:0007669"/>
    <property type="project" value="TreeGrafter"/>
</dbReference>
<comment type="similarity">
    <text evidence="1">Belongs to the peptidase S9B family.</text>
</comment>
<evidence type="ECO:0000256" key="2">
    <source>
        <dbReference type="ARBA" id="ARBA00022438"/>
    </source>
</evidence>
<evidence type="ECO:0000256" key="3">
    <source>
        <dbReference type="ARBA" id="ARBA00022670"/>
    </source>
</evidence>
<keyword evidence="12" id="KW-1185">Reference proteome</keyword>
<dbReference type="EMBL" id="CAIF01000116">
    <property type="protein sequence ID" value="CCH44252.1"/>
    <property type="molecule type" value="Genomic_DNA"/>
</dbReference>
<name>K0KQ09_WICCF</name>
<dbReference type="GO" id="GO:0008236">
    <property type="term" value="F:serine-type peptidase activity"/>
    <property type="evidence" value="ECO:0007669"/>
    <property type="project" value="UniProtKB-KW"/>
</dbReference>
<evidence type="ECO:0000313" key="11">
    <source>
        <dbReference type="EMBL" id="CCH44252.1"/>
    </source>
</evidence>
<dbReference type="eggNOG" id="KOG2100">
    <property type="taxonomic scope" value="Eukaryota"/>
</dbReference>
<dbReference type="SUPFAM" id="SSF82171">
    <property type="entry name" value="DPP6 N-terminal domain-like"/>
    <property type="match status" value="1"/>
</dbReference>
<keyword evidence="5" id="KW-0720">Serine protease</keyword>
<feature type="domain" description="Peptidase S9 prolyl oligopeptidase catalytic" evidence="9">
    <location>
        <begin position="696"/>
        <end position="891"/>
    </location>
</feature>
<evidence type="ECO:0000256" key="1">
    <source>
        <dbReference type="ARBA" id="ARBA00006150"/>
    </source>
</evidence>
<feature type="domain" description="Dipeptidylpeptidase IV N-terminal" evidence="10">
    <location>
        <begin position="248"/>
        <end position="610"/>
    </location>
</feature>
<evidence type="ECO:0000313" key="12">
    <source>
        <dbReference type="Proteomes" id="UP000009328"/>
    </source>
</evidence>
<dbReference type="Gene3D" id="3.40.50.1820">
    <property type="entry name" value="alpha/beta hydrolase"/>
    <property type="match status" value="1"/>
</dbReference>
<dbReference type="GO" id="GO:0006508">
    <property type="term" value="P:proteolysis"/>
    <property type="evidence" value="ECO:0007669"/>
    <property type="project" value="UniProtKB-KW"/>
</dbReference>
<keyword evidence="2" id="KW-0031">Aminopeptidase</keyword>
<dbReference type="SUPFAM" id="SSF53474">
    <property type="entry name" value="alpha/beta-Hydrolases"/>
    <property type="match status" value="1"/>
</dbReference>
<organism evidence="11 12">
    <name type="scientific">Wickerhamomyces ciferrii (strain ATCC 14091 / BCRC 22168 / CBS 111 / JCM 3599 / NBRC 0793 / NRRL Y-1031 F-60-10)</name>
    <name type="common">Yeast</name>
    <name type="synonym">Pichia ciferrii</name>
    <dbReference type="NCBI Taxonomy" id="1206466"/>
    <lineage>
        <taxon>Eukaryota</taxon>
        <taxon>Fungi</taxon>
        <taxon>Dikarya</taxon>
        <taxon>Ascomycota</taxon>
        <taxon>Saccharomycotina</taxon>
        <taxon>Saccharomycetes</taxon>
        <taxon>Phaffomycetales</taxon>
        <taxon>Wickerhamomycetaceae</taxon>
        <taxon>Wickerhamomyces</taxon>
    </lineage>
</organism>
<evidence type="ECO:0000259" key="10">
    <source>
        <dbReference type="Pfam" id="PF00930"/>
    </source>
</evidence>
<evidence type="ECO:0000256" key="5">
    <source>
        <dbReference type="ARBA" id="ARBA00022825"/>
    </source>
</evidence>
<dbReference type="STRING" id="1206466.K0KQ09"/>
<evidence type="ECO:0000256" key="6">
    <source>
        <dbReference type="ARBA" id="ARBA00023180"/>
    </source>
</evidence>
<comment type="caution">
    <text evidence="11">The sequence shown here is derived from an EMBL/GenBank/DDBJ whole genome shotgun (WGS) entry which is preliminary data.</text>
</comment>
<dbReference type="PANTHER" id="PTHR11731:SF160">
    <property type="entry name" value="DIPEPTIDYL AMINOPEPTIDASE A"/>
    <property type="match status" value="1"/>
</dbReference>
<feature type="region of interest" description="Disordered" evidence="7">
    <location>
        <begin position="1"/>
        <end position="61"/>
    </location>
</feature>
<accession>K0KQ09</accession>
<dbReference type="InParanoid" id="K0KQ09"/>
<dbReference type="HOGENOM" id="CLU_006105_0_1_1"/>
<feature type="transmembrane region" description="Helical" evidence="8">
    <location>
        <begin position="99"/>
        <end position="119"/>
    </location>
</feature>
<keyword evidence="8" id="KW-1133">Transmembrane helix</keyword>
<keyword evidence="6" id="KW-0325">Glycoprotein</keyword>
<dbReference type="InterPro" id="IPR002469">
    <property type="entry name" value="Peptidase_S9B_N"/>
</dbReference>